<dbReference type="InterPro" id="IPR002048">
    <property type="entry name" value="EF_hand_dom"/>
</dbReference>
<gene>
    <name evidence="4" type="ORF">TeGR_g8823</name>
</gene>
<dbReference type="PANTHER" id="PTHR20875:SF5">
    <property type="entry name" value="EF-HAND DOMAIN-CONTAINING PROTEIN"/>
    <property type="match status" value="1"/>
</dbReference>
<dbReference type="SUPFAM" id="SSF47473">
    <property type="entry name" value="EF-hand"/>
    <property type="match status" value="5"/>
</dbReference>
<feature type="compositionally biased region" description="Basic and acidic residues" evidence="2">
    <location>
        <begin position="7"/>
        <end position="33"/>
    </location>
</feature>
<proteinExistence type="predicted"/>
<dbReference type="EMBL" id="BRYB01000712">
    <property type="protein sequence ID" value="GMI35925.1"/>
    <property type="molecule type" value="Genomic_DNA"/>
</dbReference>
<dbReference type="PROSITE" id="PS00018">
    <property type="entry name" value="EF_HAND_1"/>
    <property type="match status" value="4"/>
</dbReference>
<dbReference type="SMART" id="SM00054">
    <property type="entry name" value="EFh"/>
    <property type="match status" value="13"/>
</dbReference>
<accession>A0ABQ6MZF9</accession>
<dbReference type="InterPro" id="IPR018247">
    <property type="entry name" value="EF_Hand_1_Ca_BS"/>
</dbReference>
<feature type="domain" description="EF-hand" evidence="3">
    <location>
        <begin position="1254"/>
        <end position="1289"/>
    </location>
</feature>
<organism evidence="4 5">
    <name type="scientific">Tetraparma gracilis</name>
    <dbReference type="NCBI Taxonomy" id="2962635"/>
    <lineage>
        <taxon>Eukaryota</taxon>
        <taxon>Sar</taxon>
        <taxon>Stramenopiles</taxon>
        <taxon>Ochrophyta</taxon>
        <taxon>Bolidophyceae</taxon>
        <taxon>Parmales</taxon>
        <taxon>Triparmaceae</taxon>
        <taxon>Tetraparma</taxon>
    </lineage>
</organism>
<dbReference type="PANTHER" id="PTHR20875">
    <property type="entry name" value="EF-HAND CALCIUM-BINDING DOMAIN-CONTAINING PROTEIN 6-RELATED"/>
    <property type="match status" value="1"/>
</dbReference>
<dbReference type="Proteomes" id="UP001165060">
    <property type="component" value="Unassembled WGS sequence"/>
</dbReference>
<feature type="region of interest" description="Disordered" evidence="2">
    <location>
        <begin position="491"/>
        <end position="511"/>
    </location>
</feature>
<feature type="compositionally biased region" description="Acidic residues" evidence="2">
    <location>
        <begin position="939"/>
        <end position="952"/>
    </location>
</feature>
<evidence type="ECO:0000256" key="2">
    <source>
        <dbReference type="SAM" id="MobiDB-lite"/>
    </source>
</evidence>
<dbReference type="InterPro" id="IPR052603">
    <property type="entry name" value="EFCB6"/>
</dbReference>
<name>A0ABQ6MZF9_9STRA</name>
<feature type="region of interest" description="Disordered" evidence="2">
    <location>
        <begin position="363"/>
        <end position="435"/>
    </location>
</feature>
<dbReference type="Pfam" id="PF13499">
    <property type="entry name" value="EF-hand_7"/>
    <property type="match status" value="3"/>
</dbReference>
<feature type="domain" description="EF-hand" evidence="3">
    <location>
        <begin position="594"/>
        <end position="629"/>
    </location>
</feature>
<feature type="region of interest" description="Disordered" evidence="2">
    <location>
        <begin position="1"/>
        <end position="33"/>
    </location>
</feature>
<feature type="domain" description="EF-hand" evidence="3">
    <location>
        <begin position="1718"/>
        <end position="1753"/>
    </location>
</feature>
<sequence length="1900" mass="207880">MPRPHNSRKEHSPAKEDERVFHNKLDNSERRQAEDFLNEMHRQVDQDISAAAKRALLQVDGDPMVPSRDSLTSQEILSAGPNATMNPRHPSSSPSSPRAPDPARLDKLIRALRSRCQSLSDGGKRFHEVFDMLDARDTGEISGLGAIVQALGDLGIKGATRQDGEALLAAFSGTDSDRMSYRKFLQAVMLGNTSRQRTAEILANLHWQLSSEECVSAAQEFGGTPLQVLTSVLADADDDGSGTAPRAAFRDALAMAFESLAIPGLEEGDLRRVMDKFSPSPDEDEGGVADDRVNWNEFTKVLRADAGSPSKKGGGGRPLEARVKEAMQATNVDAVMLRDQFLPTYGEGEETTCIEFSEVEQAWGSTMPRNPTPAPANAPRPAAAPRPFPSAEPTRAPAQRKPFVPSLPLSKSPDSSPDRSYSRQPAAASEAPPDVQMSQEALEYMGHLKAENDKLKQELSSFDSNFFEEVEDLKSNYARLKKVALEQAAGGGGNAQFAGTTSNEAVHDSDPFDDAPPRQMAEMMDRADRLSGGMGVPLSPRLSPRQQAMYRPKKKKGRKSNKYGNDHDYWNARGGVVGAHERKLAWQISGGGFEALEEAEKWIRRMDRNGDSYLSGKQLAAALREAGYDLTDGDVQLVLNGFGSDEYGRVDVEEFLQAMQDIASGNDWYHKNHRIPGLSKTTSALAEPPSVARSGEFMHGTVFNGLAGGYEGKWDSFDAAREPSLVESALEEVIEQMALIDVSRLPGYGNGNRAAAIMHPFRHMDRGRKGVISISDFAACVEALGLVLTAGEVRALAHQFSVQDRAAAQNPNSPTKSGAFGVEYPPFVRFLLEASTMNRWTGDGADDWGKAEGDEWWEVVPKIASKVKKARKKARSKSKWLKTVKTAWKKAEVLGDIMQALVDGNVKLTTEDMHELAPIVNGMAWKDFAKVFKKKKDGDDDDSDSDDDDDSGSDSGSSSDGGSDSDDSGRKKKKKKKKKKGSSDDSDKSDGMKFSSLLAVFGKTMMSQSDPRAWLDSVLFLFSEADSAGNGYLEPGEFYHLVKKVGIRISKGEFKEYASELESDRDGRCSYVEILSALLKSFKQEKRKFLAEDREIAEKIMDAMGENPGTRRLWLSKLRKHFFSLDKFRNGTMPGPKLLKVLKELRVKLTKDEEGRLLDALPTVDVDDEGDYGDANGSVSYRELLGFCAAYAGKWYEQDEGLADTLRNALRDNMRKTSWVANLKEQFEDFDANGDGVVSKKEFAKGCKKIGMRVTAGEMEKLMELLDKDGSGDISYGDFVAFFNASSSKGSWFDDEPEIAKKLREAVSEGRRGGGEESVFAFRDECTKADESDGFLDTGDFRKNVVRCFKVKLSEKEVSRLSTALDSNGDGQIAYFPVLEYLIACLPGLSERSPSEFRAVQKQIQKSKGGKRGAISSIEERCKVCDRKDRGFVSVKEFHGVLMKCGVRADPKDLETLANGIDRVRNGSMFYEVLLDELKGSQSYGREEWYEREASLAQRLRKAVWSWADKSKGGSKGGRGGKSGGRWQKDLRAAFEHFDRDGDGVVSSRDFGRAMSSLKIKFGGADSDRLMELLDKSGDGMISYEDFVDFMVSGDEEAGGGAGRGRGRGRGRDDDSYGNDDDSRDDEDDRSRSRSRGGKKSAYRTVVGEYDEQLSPRSRSPRGGRGGGRSRSKSPRGGKKEMSSSRGDAAAKELLKIREKILDKLSKGEGSRGQWGKGGEKKLLGVFKDMDRRDSGFVSGREFDSAMKKVGVVLQRNEKASLLKKFDTEDDGKFDYKDFVLFVFNPEKRRGGGGGGGGGRGYSDEEDDDSYVEERRGRGRGGGRGGAGGAGGGGGAGGAGGRPVSRKAPKVRASSGGRGRRDDHDDDSRSRSDDESDGGRGLGVRGTSMKKGSRGGGRGR</sequence>
<feature type="compositionally biased region" description="Gly residues" evidence="2">
    <location>
        <begin position="1792"/>
        <end position="1801"/>
    </location>
</feature>
<feature type="compositionally biased region" description="Basic and acidic residues" evidence="2">
    <location>
        <begin position="1859"/>
        <end position="1873"/>
    </location>
</feature>
<feature type="compositionally biased region" description="Acidic residues" evidence="2">
    <location>
        <begin position="1616"/>
        <end position="1628"/>
    </location>
</feature>
<feature type="domain" description="EF-hand" evidence="3">
    <location>
        <begin position="752"/>
        <end position="787"/>
    </location>
</feature>
<evidence type="ECO:0000256" key="1">
    <source>
        <dbReference type="ARBA" id="ARBA00022837"/>
    </source>
</evidence>
<evidence type="ECO:0000313" key="4">
    <source>
        <dbReference type="EMBL" id="GMI35925.1"/>
    </source>
</evidence>
<feature type="domain" description="EF-hand" evidence="3">
    <location>
        <begin position="1013"/>
        <end position="1048"/>
    </location>
</feature>
<feature type="region of interest" description="Disordered" evidence="2">
    <location>
        <begin position="1786"/>
        <end position="1900"/>
    </location>
</feature>
<feature type="domain" description="EF-hand" evidence="3">
    <location>
        <begin position="1526"/>
        <end position="1561"/>
    </location>
</feature>
<feature type="compositionally biased region" description="Basic and acidic residues" evidence="2">
    <location>
        <begin position="1678"/>
        <end position="1691"/>
    </location>
</feature>
<evidence type="ECO:0000313" key="5">
    <source>
        <dbReference type="Proteomes" id="UP001165060"/>
    </source>
</evidence>
<feature type="compositionally biased region" description="Pro residues" evidence="2">
    <location>
        <begin position="370"/>
        <end position="390"/>
    </location>
</feature>
<feature type="region of interest" description="Disordered" evidence="2">
    <location>
        <begin position="79"/>
        <end position="102"/>
    </location>
</feature>
<feature type="region of interest" description="Disordered" evidence="2">
    <location>
        <begin position="1595"/>
        <end position="1691"/>
    </location>
</feature>
<keyword evidence="1" id="KW-0106">Calcium</keyword>
<feature type="compositionally biased region" description="Low complexity" evidence="2">
    <location>
        <begin position="406"/>
        <end position="415"/>
    </location>
</feature>
<dbReference type="CDD" id="cd00051">
    <property type="entry name" value="EFh"/>
    <property type="match status" value="4"/>
</dbReference>
<feature type="compositionally biased region" description="Basic residues" evidence="2">
    <location>
        <begin position="1891"/>
        <end position="1900"/>
    </location>
</feature>
<feature type="compositionally biased region" description="Low complexity" evidence="2">
    <location>
        <begin position="953"/>
        <end position="962"/>
    </location>
</feature>
<feature type="compositionally biased region" description="Basic residues" evidence="2">
    <location>
        <begin position="970"/>
        <end position="980"/>
    </location>
</feature>
<dbReference type="InterPro" id="IPR011992">
    <property type="entry name" value="EF-hand-dom_pair"/>
</dbReference>
<evidence type="ECO:0000259" key="3">
    <source>
        <dbReference type="PROSITE" id="PS50222"/>
    </source>
</evidence>
<comment type="caution">
    <text evidence="4">The sequence shown here is derived from an EMBL/GenBank/DDBJ whole genome shotgun (WGS) entry which is preliminary data.</text>
</comment>
<dbReference type="Gene3D" id="1.10.238.10">
    <property type="entry name" value="EF-hand"/>
    <property type="match status" value="7"/>
</dbReference>
<feature type="domain" description="EF-hand" evidence="3">
    <location>
        <begin position="1562"/>
        <end position="1597"/>
    </location>
</feature>
<feature type="compositionally biased region" description="Basic residues" evidence="2">
    <location>
        <begin position="1668"/>
        <end position="1677"/>
    </location>
</feature>
<keyword evidence="5" id="KW-1185">Reference proteome</keyword>
<reference evidence="4 5" key="1">
    <citation type="journal article" date="2023" name="Commun. Biol.">
        <title>Genome analysis of Parmales, the sister group of diatoms, reveals the evolutionary specialization of diatoms from phago-mixotrophs to photoautotrophs.</title>
        <authorList>
            <person name="Ban H."/>
            <person name="Sato S."/>
            <person name="Yoshikawa S."/>
            <person name="Yamada K."/>
            <person name="Nakamura Y."/>
            <person name="Ichinomiya M."/>
            <person name="Sato N."/>
            <person name="Blanc-Mathieu R."/>
            <person name="Endo H."/>
            <person name="Kuwata A."/>
            <person name="Ogata H."/>
        </authorList>
    </citation>
    <scope>NUCLEOTIDE SEQUENCE [LARGE SCALE GENOMIC DNA]</scope>
</reference>
<feature type="compositionally biased region" description="Gly residues" evidence="2">
    <location>
        <begin position="1820"/>
        <end position="1841"/>
    </location>
</feature>
<feature type="region of interest" description="Disordered" evidence="2">
    <location>
        <begin position="935"/>
        <end position="989"/>
    </location>
</feature>
<dbReference type="PROSITE" id="PS50222">
    <property type="entry name" value="EF_HAND_2"/>
    <property type="match status" value="8"/>
</dbReference>
<feature type="compositionally biased region" description="Basic residues" evidence="2">
    <location>
        <begin position="1633"/>
        <end position="1642"/>
    </location>
</feature>
<protein>
    <recommendedName>
        <fullName evidence="3">EF-hand domain-containing protein</fullName>
    </recommendedName>
</protein>
<feature type="domain" description="EF-hand" evidence="3">
    <location>
        <begin position="1218"/>
        <end position="1253"/>
    </location>
</feature>